<dbReference type="GO" id="GO:0003677">
    <property type="term" value="F:DNA binding"/>
    <property type="evidence" value="ECO:0007669"/>
    <property type="project" value="UniProtKB-KW"/>
</dbReference>
<dbReference type="RefSeq" id="WP_201427415.1">
    <property type="nucleotide sequence ID" value="NZ_JAEQMG010000064.1"/>
</dbReference>
<dbReference type="Pfam" id="PF00072">
    <property type="entry name" value="Response_reg"/>
    <property type="match status" value="1"/>
</dbReference>
<dbReference type="PANTHER" id="PTHR46558:SF11">
    <property type="entry name" value="HTH-TYPE TRANSCRIPTIONAL REGULATOR XRE"/>
    <property type="match status" value="1"/>
</dbReference>
<evidence type="ECO:0000259" key="5">
    <source>
        <dbReference type="PROSITE" id="PS50110"/>
    </source>
</evidence>
<dbReference type="InterPro" id="IPR010982">
    <property type="entry name" value="Lambda_DNA-bd_dom_sf"/>
</dbReference>
<name>A0A934WRH2_9FIRM</name>
<reference evidence="7" key="1">
    <citation type="submission" date="2021-01" db="EMBL/GenBank/DDBJ databases">
        <title>Genome public.</title>
        <authorList>
            <person name="Liu C."/>
            <person name="Sun Q."/>
        </authorList>
    </citation>
    <scope>NUCLEOTIDE SEQUENCE</scope>
    <source>
        <strain evidence="7">M6</strain>
    </source>
</reference>
<proteinExistence type="predicted"/>
<evidence type="ECO:0000313" key="8">
    <source>
        <dbReference type="Proteomes" id="UP000633365"/>
    </source>
</evidence>
<comment type="function">
    <text evidence="3">May play the central regulatory role in sporulation. It may be an element of the effector pathway responsible for the activation of sporulation genes in response to nutritional stress. Spo0A may act in concert with spo0H (a sigma factor) to control the expression of some genes that are critical to the sporulation process.</text>
</comment>
<accession>A0A934WRH2</accession>
<protein>
    <recommendedName>
        <fullName evidence="1">Stage 0 sporulation protein A homolog</fullName>
    </recommendedName>
</protein>
<feature type="domain" description="Response regulatory" evidence="5">
    <location>
        <begin position="75"/>
        <end position="189"/>
    </location>
</feature>
<sequence length="197" mass="22158">MKDSFADTLKQFRTDKKLSQQQLADMLFVERTTIANWETGRRIPDAVLLLRISKCLDIDINILLETIDNTVEEPNVIMVDDESIILKGGMSVIGNLLPNASVTGFTSPTEALTFAKSNRVHLAYIDIEMGKLNGLELCRELLKINPRTNVIYLTAYPDYALEAWDTGACGFAVKPLSAEQVRDQLTRLRFPIRGLRL</sequence>
<dbReference type="Gene3D" id="3.40.50.2300">
    <property type="match status" value="1"/>
</dbReference>
<dbReference type="Pfam" id="PF01381">
    <property type="entry name" value="HTH_3"/>
    <property type="match status" value="1"/>
</dbReference>
<evidence type="ECO:0000256" key="1">
    <source>
        <dbReference type="ARBA" id="ARBA00018672"/>
    </source>
</evidence>
<dbReference type="InterPro" id="IPR001387">
    <property type="entry name" value="Cro/C1-type_HTH"/>
</dbReference>
<keyword evidence="4" id="KW-0597">Phosphoprotein</keyword>
<evidence type="ECO:0000313" key="7">
    <source>
        <dbReference type="EMBL" id="MBK6088519.1"/>
    </source>
</evidence>
<keyword evidence="8" id="KW-1185">Reference proteome</keyword>
<dbReference type="SUPFAM" id="SSF52172">
    <property type="entry name" value="CheY-like"/>
    <property type="match status" value="1"/>
</dbReference>
<evidence type="ECO:0000259" key="6">
    <source>
        <dbReference type="PROSITE" id="PS50943"/>
    </source>
</evidence>
<dbReference type="PROSITE" id="PS50110">
    <property type="entry name" value="RESPONSE_REGULATORY"/>
    <property type="match status" value="1"/>
</dbReference>
<dbReference type="EMBL" id="JAEQMG010000064">
    <property type="protein sequence ID" value="MBK6088519.1"/>
    <property type="molecule type" value="Genomic_DNA"/>
</dbReference>
<dbReference type="SMART" id="SM00448">
    <property type="entry name" value="REC"/>
    <property type="match status" value="1"/>
</dbReference>
<dbReference type="InterPro" id="IPR001789">
    <property type="entry name" value="Sig_transdc_resp-reg_receiver"/>
</dbReference>
<evidence type="ECO:0000256" key="3">
    <source>
        <dbReference type="ARBA" id="ARBA00024867"/>
    </source>
</evidence>
<gene>
    <name evidence="7" type="ORF">JKK62_07615</name>
</gene>
<dbReference type="Gene3D" id="1.10.260.40">
    <property type="entry name" value="lambda repressor-like DNA-binding domains"/>
    <property type="match status" value="1"/>
</dbReference>
<evidence type="ECO:0000256" key="4">
    <source>
        <dbReference type="PROSITE-ProRule" id="PRU00169"/>
    </source>
</evidence>
<dbReference type="PANTHER" id="PTHR46558">
    <property type="entry name" value="TRACRIPTIONAL REGULATORY PROTEIN-RELATED-RELATED"/>
    <property type="match status" value="1"/>
</dbReference>
<dbReference type="SUPFAM" id="SSF47413">
    <property type="entry name" value="lambda repressor-like DNA-binding domains"/>
    <property type="match status" value="1"/>
</dbReference>
<dbReference type="GO" id="GO:0000160">
    <property type="term" value="P:phosphorelay signal transduction system"/>
    <property type="evidence" value="ECO:0007669"/>
    <property type="project" value="InterPro"/>
</dbReference>
<evidence type="ECO:0000256" key="2">
    <source>
        <dbReference type="ARBA" id="ARBA00023125"/>
    </source>
</evidence>
<organism evidence="7 8">
    <name type="scientific">Ruminococcus difficilis</name>
    <dbReference type="NCBI Taxonomy" id="2763069"/>
    <lineage>
        <taxon>Bacteria</taxon>
        <taxon>Bacillati</taxon>
        <taxon>Bacillota</taxon>
        <taxon>Clostridia</taxon>
        <taxon>Eubacteriales</taxon>
        <taxon>Oscillospiraceae</taxon>
        <taxon>Ruminococcus</taxon>
    </lineage>
</organism>
<dbReference type="CDD" id="cd00093">
    <property type="entry name" value="HTH_XRE"/>
    <property type="match status" value="1"/>
</dbReference>
<dbReference type="SMART" id="SM00530">
    <property type="entry name" value="HTH_XRE"/>
    <property type="match status" value="1"/>
</dbReference>
<feature type="modified residue" description="4-aspartylphosphate" evidence="4">
    <location>
        <position position="126"/>
    </location>
</feature>
<keyword evidence="2" id="KW-0238">DNA-binding</keyword>
<dbReference type="InterPro" id="IPR011006">
    <property type="entry name" value="CheY-like_superfamily"/>
</dbReference>
<dbReference type="PROSITE" id="PS50943">
    <property type="entry name" value="HTH_CROC1"/>
    <property type="match status" value="1"/>
</dbReference>
<dbReference type="AlphaFoldDB" id="A0A934WRH2"/>
<dbReference type="Proteomes" id="UP000633365">
    <property type="component" value="Unassembled WGS sequence"/>
</dbReference>
<feature type="domain" description="HTH cro/C1-type" evidence="6">
    <location>
        <begin position="9"/>
        <end position="63"/>
    </location>
</feature>
<comment type="caution">
    <text evidence="7">The sequence shown here is derived from an EMBL/GenBank/DDBJ whole genome shotgun (WGS) entry which is preliminary data.</text>
</comment>